<dbReference type="Proteomes" id="UP000045545">
    <property type="component" value="Unassembled WGS sequence"/>
</dbReference>
<dbReference type="PANTHER" id="PTHR10566:SF113">
    <property type="entry name" value="PROTEIN ACTIVITY OF BC1 COMPLEX KINASE 7, CHLOROPLASTIC"/>
    <property type="match status" value="1"/>
</dbReference>
<dbReference type="Pfam" id="PF03109">
    <property type="entry name" value="ABC1"/>
    <property type="match status" value="1"/>
</dbReference>
<dbReference type="AlphaFoldDB" id="A0A0E4GAY4"/>
<organism evidence="4 5">
    <name type="scientific">Syntrophomonas zehnderi OL-4</name>
    <dbReference type="NCBI Taxonomy" id="690567"/>
    <lineage>
        <taxon>Bacteria</taxon>
        <taxon>Bacillati</taxon>
        <taxon>Bacillota</taxon>
        <taxon>Clostridia</taxon>
        <taxon>Eubacteriales</taxon>
        <taxon>Syntrophomonadaceae</taxon>
        <taxon>Syntrophomonas</taxon>
    </lineage>
</organism>
<feature type="domain" description="ABC1 atypical kinase-like" evidence="3">
    <location>
        <begin position="98"/>
        <end position="341"/>
    </location>
</feature>
<evidence type="ECO:0000313" key="4">
    <source>
        <dbReference type="EMBL" id="CFX69369.1"/>
    </source>
</evidence>
<evidence type="ECO:0000256" key="1">
    <source>
        <dbReference type="ARBA" id="ARBA00009670"/>
    </source>
</evidence>
<evidence type="ECO:0000259" key="3">
    <source>
        <dbReference type="Pfam" id="PF03109"/>
    </source>
</evidence>
<dbReference type="STRING" id="690567.1657"/>
<dbReference type="SUPFAM" id="SSF56112">
    <property type="entry name" value="Protein kinase-like (PK-like)"/>
    <property type="match status" value="1"/>
</dbReference>
<name>A0A0E4GAY4_9FIRM</name>
<protein>
    <submittedName>
        <fullName evidence="4">UbiB domain</fullName>
    </submittedName>
</protein>
<proteinExistence type="inferred from homology"/>
<comment type="similarity">
    <text evidence="1">Belongs to the protein kinase superfamily. ADCK protein kinase family.</text>
</comment>
<sequence>MHLKSPLTQLNHISRYREVANVMIKHGFGFLFDKVSLRYIFGFWNTKQMREDKANRFTRPQRLRMALEELGPTYVKLGQLLSIRPDLLSAEYIFELEKLQNSVPPFAFSEVLKVIGDSGLEINRDFKSFNEIPIAAASIAQVHEAVLNDGQHVVVKVQRPGIDKLVATDLEILMDLSGLLEKHTAWGEFYHITEVIDELAEAIRSELDFLQEGRNADLFRKNFRYDRSIKVPKIFWQHSSQRVLIMEYVEGIKISNFSALRQANLETKTIAQKLVNALFKQIFEYGFFHADPHPGNLAISTEQELVFYDFGQMGMVDEVLKEKCVDLLISMMRYDVNGVTRALLDIAIGSQSVNREELRQDVARLEQKYYGLPMSQIKLGESLAELLELSVRYQVRVPPELSLMVKMLMTIESLVMQLDPQLSIVDIAEPYGRKVMLKRYSPKNVSSSAIEIALDYGRIFKQFPHDFENILRQMQEGEFSVNLQHKNINRITARLDIMSNRLSVAIIVASIIIGSALILDKSKSGFINQVPLVEIGFITAVILGLFLTYSILKSGKY</sequence>
<keyword evidence="5" id="KW-1185">Reference proteome</keyword>
<dbReference type="InterPro" id="IPR050154">
    <property type="entry name" value="UbiB_kinase"/>
</dbReference>
<dbReference type="EMBL" id="CGIH01000027">
    <property type="protein sequence ID" value="CFX69369.1"/>
    <property type="molecule type" value="Genomic_DNA"/>
</dbReference>
<keyword evidence="2" id="KW-0812">Transmembrane</keyword>
<gene>
    <name evidence="4" type="ORF">1657</name>
</gene>
<feature type="transmembrane region" description="Helical" evidence="2">
    <location>
        <begin position="502"/>
        <end position="519"/>
    </location>
</feature>
<evidence type="ECO:0000313" key="5">
    <source>
        <dbReference type="Proteomes" id="UP000045545"/>
    </source>
</evidence>
<evidence type="ECO:0000256" key="2">
    <source>
        <dbReference type="SAM" id="Phobius"/>
    </source>
</evidence>
<dbReference type="CDD" id="cd05121">
    <property type="entry name" value="ABC1_ADCK3-like"/>
    <property type="match status" value="1"/>
</dbReference>
<dbReference type="InterPro" id="IPR004147">
    <property type="entry name" value="ABC1_dom"/>
</dbReference>
<accession>A0A0E4GAY4</accession>
<keyword evidence="2" id="KW-1133">Transmembrane helix</keyword>
<reference evidence="4 5" key="1">
    <citation type="submission" date="2015-03" db="EMBL/GenBank/DDBJ databases">
        <authorList>
            <person name="Murphy D."/>
        </authorList>
    </citation>
    <scope>NUCLEOTIDE SEQUENCE [LARGE SCALE GENOMIC DNA]</scope>
    <source>
        <strain evidence="4 5">OL-4</strain>
    </source>
</reference>
<keyword evidence="2" id="KW-0472">Membrane</keyword>
<dbReference type="PANTHER" id="PTHR10566">
    <property type="entry name" value="CHAPERONE-ACTIVITY OF BC1 COMPLEX CABC1 -RELATED"/>
    <property type="match status" value="1"/>
</dbReference>
<dbReference type="InterPro" id="IPR011009">
    <property type="entry name" value="Kinase-like_dom_sf"/>
</dbReference>
<feature type="transmembrane region" description="Helical" evidence="2">
    <location>
        <begin position="531"/>
        <end position="552"/>
    </location>
</feature>